<dbReference type="EMBL" id="JBGCUO010000001">
    <property type="protein sequence ID" value="MEY1661888.1"/>
    <property type="molecule type" value="Genomic_DNA"/>
</dbReference>
<dbReference type="Proteomes" id="UP001562065">
    <property type="component" value="Unassembled WGS sequence"/>
</dbReference>
<dbReference type="Gene3D" id="3.40.50.720">
    <property type="entry name" value="NAD(P)-binding Rossmann-like Domain"/>
    <property type="match status" value="1"/>
</dbReference>
<dbReference type="InterPro" id="IPR036291">
    <property type="entry name" value="NAD(P)-bd_dom_sf"/>
</dbReference>
<reference evidence="2 3" key="1">
    <citation type="submission" date="2024-07" db="EMBL/GenBank/DDBJ databases">
        <authorList>
            <person name="Ren Q."/>
        </authorList>
    </citation>
    <scope>NUCLEOTIDE SEQUENCE [LARGE SCALE GENOMIC DNA]</scope>
    <source>
        <strain evidence="2 3">REN37</strain>
    </source>
</reference>
<dbReference type="RefSeq" id="WP_369455137.1">
    <property type="nucleotide sequence ID" value="NZ_JBGCUO010000001.1"/>
</dbReference>
<dbReference type="PANTHER" id="PTHR14097">
    <property type="entry name" value="OXIDOREDUCTASE HTATIP2"/>
    <property type="match status" value="1"/>
</dbReference>
<comment type="caution">
    <text evidence="2">The sequence shown here is derived from an EMBL/GenBank/DDBJ whole genome shotgun (WGS) entry which is preliminary data.</text>
</comment>
<dbReference type="Pfam" id="PF13460">
    <property type="entry name" value="NAD_binding_10"/>
    <property type="match status" value="1"/>
</dbReference>
<gene>
    <name evidence="2" type="ORF">AB5I84_06960</name>
</gene>
<feature type="domain" description="NAD(P)-binding" evidence="1">
    <location>
        <begin position="8"/>
        <end position="126"/>
    </location>
</feature>
<dbReference type="SUPFAM" id="SSF51735">
    <property type="entry name" value="NAD(P)-binding Rossmann-fold domains"/>
    <property type="match status" value="1"/>
</dbReference>
<protein>
    <submittedName>
        <fullName evidence="2">NAD(P)H-binding protein</fullName>
    </submittedName>
</protein>
<dbReference type="InterPro" id="IPR016040">
    <property type="entry name" value="NAD(P)-bd_dom"/>
</dbReference>
<evidence type="ECO:0000259" key="1">
    <source>
        <dbReference type="Pfam" id="PF13460"/>
    </source>
</evidence>
<accession>A0ABV4AJ60</accession>
<evidence type="ECO:0000313" key="3">
    <source>
        <dbReference type="Proteomes" id="UP001562065"/>
    </source>
</evidence>
<proteinExistence type="predicted"/>
<organism evidence="2 3">
    <name type="scientific">Isoalcanivorax beigongshangi</name>
    <dbReference type="NCBI Taxonomy" id="3238810"/>
    <lineage>
        <taxon>Bacteria</taxon>
        <taxon>Pseudomonadati</taxon>
        <taxon>Pseudomonadota</taxon>
        <taxon>Gammaproteobacteria</taxon>
        <taxon>Oceanospirillales</taxon>
        <taxon>Alcanivoracaceae</taxon>
        <taxon>Isoalcanivorax</taxon>
    </lineage>
</organism>
<sequence>MSSVLLLGATGLVGQAALQELLASGHWDQVRVLARRPAPFAHPRLQWVEHDLRPETPLPESFLAVDCALCCLGTTLRDAGSRAAFRAVDHDLIVRLACAIRAAGTPDWLMVSSSNASANSMFFYPRVKAETEAAVRALAWSSLVLARPSLLLGERSQRRTGEAVAGRLMGAIEPLLGARTPSWRAIKADCVGQALAVAAARRQPGEDILYYRQLTELAACSVTK</sequence>
<evidence type="ECO:0000313" key="2">
    <source>
        <dbReference type="EMBL" id="MEY1661888.1"/>
    </source>
</evidence>
<name>A0ABV4AJ60_9GAMM</name>
<dbReference type="PANTHER" id="PTHR14097:SF7">
    <property type="entry name" value="OXIDOREDUCTASE HTATIP2"/>
    <property type="match status" value="1"/>
</dbReference>
<keyword evidence="3" id="KW-1185">Reference proteome</keyword>